<dbReference type="PANTHER" id="PTHR45527">
    <property type="entry name" value="NONRIBOSOMAL PEPTIDE SYNTHETASE"/>
    <property type="match status" value="1"/>
</dbReference>
<organism evidence="7 8">
    <name type="scientific">Piloderma croceum (strain F 1598)</name>
    <dbReference type="NCBI Taxonomy" id="765440"/>
    <lineage>
        <taxon>Eukaryota</taxon>
        <taxon>Fungi</taxon>
        <taxon>Dikarya</taxon>
        <taxon>Basidiomycota</taxon>
        <taxon>Agaricomycotina</taxon>
        <taxon>Agaricomycetes</taxon>
        <taxon>Agaricomycetidae</taxon>
        <taxon>Atheliales</taxon>
        <taxon>Atheliaceae</taxon>
        <taxon>Piloderma</taxon>
    </lineage>
</organism>
<protein>
    <recommendedName>
        <fullName evidence="6">AMP-dependent synthetase/ligase domain-containing protein</fullName>
    </recommendedName>
</protein>
<evidence type="ECO:0000313" key="8">
    <source>
        <dbReference type="Proteomes" id="UP000054166"/>
    </source>
</evidence>
<evidence type="ECO:0000256" key="3">
    <source>
        <dbReference type="ARBA" id="ARBA00022598"/>
    </source>
</evidence>
<evidence type="ECO:0000313" key="7">
    <source>
        <dbReference type="EMBL" id="KIM83886.1"/>
    </source>
</evidence>
<dbReference type="GO" id="GO:0016874">
    <property type="term" value="F:ligase activity"/>
    <property type="evidence" value="ECO:0007669"/>
    <property type="project" value="UniProtKB-KW"/>
</dbReference>
<dbReference type="Gene3D" id="3.40.50.12780">
    <property type="entry name" value="N-terminal domain of ligase-like"/>
    <property type="match status" value="1"/>
</dbReference>
<dbReference type="PROSITE" id="PS00455">
    <property type="entry name" value="AMP_BINDING"/>
    <property type="match status" value="1"/>
</dbReference>
<dbReference type="InterPro" id="IPR000873">
    <property type="entry name" value="AMP-dep_synth/lig_dom"/>
</dbReference>
<evidence type="ECO:0000259" key="6">
    <source>
        <dbReference type="Pfam" id="PF00501"/>
    </source>
</evidence>
<evidence type="ECO:0000256" key="1">
    <source>
        <dbReference type="ARBA" id="ARBA00022450"/>
    </source>
</evidence>
<dbReference type="InterPro" id="IPR010071">
    <property type="entry name" value="AA_adenyl_dom"/>
</dbReference>
<keyword evidence="8" id="KW-1185">Reference proteome</keyword>
<reference evidence="8" key="2">
    <citation type="submission" date="2015-01" db="EMBL/GenBank/DDBJ databases">
        <title>Evolutionary Origins and Diversification of the Mycorrhizal Mutualists.</title>
        <authorList>
            <consortium name="DOE Joint Genome Institute"/>
            <consortium name="Mycorrhizal Genomics Consortium"/>
            <person name="Kohler A."/>
            <person name="Kuo A."/>
            <person name="Nagy L.G."/>
            <person name="Floudas D."/>
            <person name="Copeland A."/>
            <person name="Barry K.W."/>
            <person name="Cichocki N."/>
            <person name="Veneault-Fourrey C."/>
            <person name="LaButti K."/>
            <person name="Lindquist E.A."/>
            <person name="Lipzen A."/>
            <person name="Lundell T."/>
            <person name="Morin E."/>
            <person name="Murat C."/>
            <person name="Riley R."/>
            <person name="Ohm R."/>
            <person name="Sun H."/>
            <person name="Tunlid A."/>
            <person name="Henrissat B."/>
            <person name="Grigoriev I.V."/>
            <person name="Hibbett D.S."/>
            <person name="Martin F."/>
        </authorList>
    </citation>
    <scope>NUCLEOTIDE SEQUENCE [LARGE SCALE GENOMIC DNA]</scope>
    <source>
        <strain evidence="8">F 1598</strain>
    </source>
</reference>
<dbReference type="GO" id="GO:0005737">
    <property type="term" value="C:cytoplasm"/>
    <property type="evidence" value="ECO:0007669"/>
    <property type="project" value="TreeGrafter"/>
</dbReference>
<keyword evidence="2" id="KW-0597">Phosphoprotein</keyword>
<dbReference type="AlphaFoldDB" id="A0A0C3G039"/>
<dbReference type="InterPro" id="IPR042099">
    <property type="entry name" value="ANL_N_sf"/>
</dbReference>
<dbReference type="HOGENOM" id="CLU_000022_2_12_1"/>
<keyword evidence="3" id="KW-0436">Ligase</keyword>
<dbReference type="STRING" id="765440.A0A0C3G039"/>
<dbReference type="PANTHER" id="PTHR45527:SF11">
    <property type="entry name" value="NONRIBOSOMAL PEPTIDE SYNTHETASE 5"/>
    <property type="match status" value="1"/>
</dbReference>
<dbReference type="OrthoDB" id="416786at2759"/>
<dbReference type="Pfam" id="PF00501">
    <property type="entry name" value="AMP-binding"/>
    <property type="match status" value="1"/>
</dbReference>
<dbReference type="GO" id="GO:0044550">
    <property type="term" value="P:secondary metabolite biosynthetic process"/>
    <property type="evidence" value="ECO:0007669"/>
    <property type="project" value="TreeGrafter"/>
</dbReference>
<feature type="compositionally biased region" description="Basic and acidic residues" evidence="5">
    <location>
        <begin position="585"/>
        <end position="602"/>
    </location>
</feature>
<evidence type="ECO:0000256" key="5">
    <source>
        <dbReference type="SAM" id="MobiDB-lite"/>
    </source>
</evidence>
<name>A0A0C3G039_PILCF</name>
<dbReference type="InterPro" id="IPR045851">
    <property type="entry name" value="AMP-bd_C_sf"/>
</dbReference>
<dbReference type="EMBL" id="KN832989">
    <property type="protein sequence ID" value="KIM83886.1"/>
    <property type="molecule type" value="Genomic_DNA"/>
</dbReference>
<dbReference type="FunFam" id="3.40.50.980:FF:000001">
    <property type="entry name" value="Non-ribosomal peptide synthetase"/>
    <property type="match status" value="1"/>
</dbReference>
<proteinExistence type="inferred from homology"/>
<evidence type="ECO:0000256" key="4">
    <source>
        <dbReference type="ARBA" id="ARBA00029454"/>
    </source>
</evidence>
<feature type="region of interest" description="Disordered" evidence="5">
    <location>
        <begin position="545"/>
        <end position="612"/>
    </location>
</feature>
<comment type="similarity">
    <text evidence="4">Belongs to the NRP synthetase family.</text>
</comment>
<dbReference type="Proteomes" id="UP000054166">
    <property type="component" value="Unassembled WGS sequence"/>
</dbReference>
<dbReference type="Gene3D" id="3.30.300.30">
    <property type="match status" value="1"/>
</dbReference>
<dbReference type="NCBIfam" id="TIGR01733">
    <property type="entry name" value="AA-adenyl-dom"/>
    <property type="match status" value="1"/>
</dbReference>
<dbReference type="GO" id="GO:0043041">
    <property type="term" value="P:amino acid activation for nonribosomal peptide biosynthetic process"/>
    <property type="evidence" value="ECO:0007669"/>
    <property type="project" value="TreeGrafter"/>
</dbReference>
<reference evidence="7 8" key="1">
    <citation type="submission" date="2014-04" db="EMBL/GenBank/DDBJ databases">
        <authorList>
            <consortium name="DOE Joint Genome Institute"/>
            <person name="Kuo A."/>
            <person name="Tarkka M."/>
            <person name="Buscot F."/>
            <person name="Kohler A."/>
            <person name="Nagy L.G."/>
            <person name="Floudas D."/>
            <person name="Copeland A."/>
            <person name="Barry K.W."/>
            <person name="Cichocki N."/>
            <person name="Veneault-Fourrey C."/>
            <person name="LaButti K."/>
            <person name="Lindquist E.A."/>
            <person name="Lipzen A."/>
            <person name="Lundell T."/>
            <person name="Morin E."/>
            <person name="Murat C."/>
            <person name="Sun H."/>
            <person name="Tunlid A."/>
            <person name="Henrissat B."/>
            <person name="Grigoriev I.V."/>
            <person name="Hibbett D.S."/>
            <person name="Martin F."/>
            <person name="Nordberg H.P."/>
            <person name="Cantor M.N."/>
            <person name="Hua S.X."/>
        </authorList>
    </citation>
    <scope>NUCLEOTIDE SEQUENCE [LARGE SCALE GENOMIC DNA]</scope>
    <source>
        <strain evidence="7 8">F 1598</strain>
    </source>
</reference>
<accession>A0A0C3G039</accession>
<dbReference type="SUPFAM" id="SSF56801">
    <property type="entry name" value="Acetyl-CoA synthetase-like"/>
    <property type="match status" value="1"/>
</dbReference>
<evidence type="ECO:0000256" key="2">
    <source>
        <dbReference type="ARBA" id="ARBA00022553"/>
    </source>
</evidence>
<dbReference type="InterPro" id="IPR020845">
    <property type="entry name" value="AMP-binding_CS"/>
</dbReference>
<dbReference type="GO" id="GO:0031177">
    <property type="term" value="F:phosphopantetheine binding"/>
    <property type="evidence" value="ECO:0007669"/>
    <property type="project" value="TreeGrafter"/>
</dbReference>
<feature type="domain" description="AMP-dependent synthetase/ligase" evidence="6">
    <location>
        <begin position="51"/>
        <end position="391"/>
    </location>
</feature>
<gene>
    <name evidence="7" type="ORF">PILCRDRAFT_818901</name>
</gene>
<sequence>MSTTTMTSASPRKVSYPSTLSNLTSNDKALFYRYGIGPARPVHIPIIHHAFESHARNKPDAIAVEHLLFNHSLTYAQLDIQANRLARRLHAVGVFPGKRVCILARRSTYLIVAILAVLKSGAQYVPLDAVTITEATLDYVLQDSKPSAVLVMDEFAHRVQSNVPVLTLEDTILVDELSNADATKPEDTTSPSDGAYVIYTSGTTGVPKGVNVNHRGVTNVISGSPGNVGMCPGMRVGQLLNIAFDMGAWEILGSLYNGCTLCLRGNTKVEWIALMKTIDIVIATPSILACHEPETYPNIKHVIVGGEVCTQALADKWARHTNFNNCCGPTEISICNTVQPHSPGYPISIGKPIPNTNVYILSRDPTSTRPVPIGQVGCMWVGGIGVSDGYLNLPQKTAERWKPDPFLGNGGMMFNTGDLGRWRKDGQLDHLGRADDQVKVKGFRVELDGVAAAMRTYEPVRHAVALLVGTELWGFITPSTVDLALVRTATAKVQPYYAVPSQYLAVDDFPTTRNGKIDKRALSGLAENGACEGIKRLSVRHGGVPFNPNLPGTPDSINEQPSYKWTRHGNVSPPSPDALSLSPSQDRKDTPHPLDQGRKAEEEGPETSYVLDDVPRMVCVEAV</sequence>
<dbReference type="InParanoid" id="A0A0C3G039"/>
<keyword evidence="1" id="KW-0596">Phosphopantetheine</keyword>